<dbReference type="OrthoDB" id="4585693at2759"/>
<dbReference type="GO" id="GO:0005829">
    <property type="term" value="C:cytosol"/>
    <property type="evidence" value="ECO:0007669"/>
    <property type="project" value="TreeGrafter"/>
</dbReference>
<dbReference type="GO" id="GO:0009903">
    <property type="term" value="P:chloroplast avoidance movement"/>
    <property type="evidence" value="ECO:0007669"/>
    <property type="project" value="TreeGrafter"/>
</dbReference>
<evidence type="ECO:0000256" key="4">
    <source>
        <dbReference type="SAM" id="MobiDB-lite"/>
    </source>
</evidence>
<comment type="similarity">
    <text evidence="1">Belongs to the WEB family.</text>
</comment>
<evidence type="ECO:0000313" key="5">
    <source>
        <dbReference type="EMBL" id="PKA57976.1"/>
    </source>
</evidence>
<sequence length="228" mass="25909">MERDVGGGASALMGRAEIDTNPPFRSVKEAVMLFGEKVLAAEIANKLIEMKAAANRSERSSSRLSSLEAELEETRQNLEKAQEERVELEIYLCSLKQELERTKIELKQLQPTGREKPAMDSDVEDIKFVENSIEVETERPGSEEHTAFLRKKSVKFANPPSLARYMSTEERVFNRQVSMDRESSQKNSNQQQQKKKRSMFPIIASMFSKKKNFQGEASLQAHGPRRVA</sequence>
<dbReference type="STRING" id="1088818.A0A2I0AR80"/>
<feature type="coiled-coil region" evidence="3">
    <location>
        <begin position="50"/>
        <end position="91"/>
    </location>
</feature>
<name>A0A2I0AR80_9ASPA</name>
<dbReference type="PANTHER" id="PTHR32054:SF23">
    <property type="entry name" value="WEB FAMILY PLANT PROTEIN"/>
    <property type="match status" value="1"/>
</dbReference>
<evidence type="ECO:0000256" key="1">
    <source>
        <dbReference type="ARBA" id="ARBA00005485"/>
    </source>
</evidence>
<dbReference type="Proteomes" id="UP000236161">
    <property type="component" value="Unassembled WGS sequence"/>
</dbReference>
<keyword evidence="2 3" id="KW-0175">Coiled coil</keyword>
<dbReference type="AlphaFoldDB" id="A0A2I0AR80"/>
<gene>
    <name evidence="5" type="ORF">AXF42_Ash012515</name>
</gene>
<evidence type="ECO:0000256" key="3">
    <source>
        <dbReference type="SAM" id="Coils"/>
    </source>
</evidence>
<protein>
    <submittedName>
        <fullName evidence="5">WEB family protein</fullName>
    </submittedName>
</protein>
<accession>A0A2I0AR80</accession>
<reference evidence="5 6" key="1">
    <citation type="journal article" date="2017" name="Nature">
        <title>The Apostasia genome and the evolution of orchids.</title>
        <authorList>
            <person name="Zhang G.Q."/>
            <person name="Liu K.W."/>
            <person name="Li Z."/>
            <person name="Lohaus R."/>
            <person name="Hsiao Y.Y."/>
            <person name="Niu S.C."/>
            <person name="Wang J.Y."/>
            <person name="Lin Y.C."/>
            <person name="Xu Q."/>
            <person name="Chen L.J."/>
            <person name="Yoshida K."/>
            <person name="Fujiwara S."/>
            <person name="Wang Z.W."/>
            <person name="Zhang Y.Q."/>
            <person name="Mitsuda N."/>
            <person name="Wang M."/>
            <person name="Liu G.H."/>
            <person name="Pecoraro L."/>
            <person name="Huang H.X."/>
            <person name="Xiao X.J."/>
            <person name="Lin M."/>
            <person name="Wu X.Y."/>
            <person name="Wu W.L."/>
            <person name="Chen Y.Y."/>
            <person name="Chang S.B."/>
            <person name="Sakamoto S."/>
            <person name="Ohme-Takagi M."/>
            <person name="Yagi M."/>
            <person name="Zeng S.J."/>
            <person name="Shen C.Y."/>
            <person name="Yeh C.M."/>
            <person name="Luo Y.B."/>
            <person name="Tsai W.C."/>
            <person name="Van de Peer Y."/>
            <person name="Liu Z.J."/>
        </authorList>
    </citation>
    <scope>NUCLEOTIDE SEQUENCE [LARGE SCALE GENOMIC DNA]</scope>
    <source>
        <strain evidence="6">cv. Shenzhen</strain>
        <tissue evidence="5">Stem</tissue>
    </source>
</reference>
<organism evidence="5 6">
    <name type="scientific">Apostasia shenzhenica</name>
    <dbReference type="NCBI Taxonomy" id="1088818"/>
    <lineage>
        <taxon>Eukaryota</taxon>
        <taxon>Viridiplantae</taxon>
        <taxon>Streptophyta</taxon>
        <taxon>Embryophyta</taxon>
        <taxon>Tracheophyta</taxon>
        <taxon>Spermatophyta</taxon>
        <taxon>Magnoliopsida</taxon>
        <taxon>Liliopsida</taxon>
        <taxon>Asparagales</taxon>
        <taxon>Orchidaceae</taxon>
        <taxon>Apostasioideae</taxon>
        <taxon>Apostasia</taxon>
    </lineage>
</organism>
<keyword evidence="6" id="KW-1185">Reference proteome</keyword>
<dbReference type="PANTHER" id="PTHR32054">
    <property type="entry name" value="HEAVY CHAIN, PUTATIVE, EXPRESSED-RELATED-RELATED"/>
    <property type="match status" value="1"/>
</dbReference>
<proteinExistence type="inferred from homology"/>
<evidence type="ECO:0000256" key="2">
    <source>
        <dbReference type="ARBA" id="ARBA00023054"/>
    </source>
</evidence>
<dbReference type="EMBL" id="KZ451959">
    <property type="protein sequence ID" value="PKA57976.1"/>
    <property type="molecule type" value="Genomic_DNA"/>
</dbReference>
<evidence type="ECO:0000313" key="6">
    <source>
        <dbReference type="Proteomes" id="UP000236161"/>
    </source>
</evidence>
<feature type="compositionally biased region" description="Basic and acidic residues" evidence="4">
    <location>
        <begin position="167"/>
        <end position="184"/>
    </location>
</feature>
<feature type="region of interest" description="Disordered" evidence="4">
    <location>
        <begin position="167"/>
        <end position="201"/>
    </location>
</feature>
<dbReference type="GO" id="GO:0009904">
    <property type="term" value="P:chloroplast accumulation movement"/>
    <property type="evidence" value="ECO:0007669"/>
    <property type="project" value="TreeGrafter"/>
</dbReference>